<evidence type="ECO:0000259" key="5">
    <source>
        <dbReference type="SMART" id="SM00479"/>
    </source>
</evidence>
<protein>
    <recommendedName>
        <fullName evidence="5">Exonuclease domain-containing protein</fullName>
    </recommendedName>
</protein>
<gene>
    <name evidence="6" type="ORF">GOOTI_206_00010</name>
</gene>
<evidence type="ECO:0000256" key="1">
    <source>
        <dbReference type="ARBA" id="ARBA00022722"/>
    </source>
</evidence>
<dbReference type="Pfam" id="PF09588">
    <property type="entry name" value="YqaJ"/>
    <property type="match status" value="1"/>
</dbReference>
<dbReference type="SMART" id="SM00479">
    <property type="entry name" value="EXOIII"/>
    <property type="match status" value="1"/>
</dbReference>
<dbReference type="GO" id="GO:0003676">
    <property type="term" value="F:nucleic acid binding"/>
    <property type="evidence" value="ECO:0007669"/>
    <property type="project" value="InterPro"/>
</dbReference>
<dbReference type="AlphaFoldDB" id="H5TS10"/>
<evidence type="ECO:0000313" key="6">
    <source>
        <dbReference type="EMBL" id="GAB36268.1"/>
    </source>
</evidence>
<name>H5TS10_GORO1</name>
<feature type="domain" description="Exonuclease" evidence="5">
    <location>
        <begin position="626"/>
        <end position="795"/>
    </location>
</feature>
<keyword evidence="3" id="KW-0269">Exonuclease</keyword>
<dbReference type="OrthoDB" id="3197230at2"/>
<accession>H5TS10</accession>
<evidence type="ECO:0000313" key="7">
    <source>
        <dbReference type="Proteomes" id="UP000005038"/>
    </source>
</evidence>
<dbReference type="Gene3D" id="3.90.320.10">
    <property type="match status" value="1"/>
</dbReference>
<dbReference type="SUPFAM" id="SSF52980">
    <property type="entry name" value="Restriction endonuclease-like"/>
    <property type="match status" value="1"/>
</dbReference>
<evidence type="ECO:0000256" key="3">
    <source>
        <dbReference type="ARBA" id="ARBA00022839"/>
    </source>
</evidence>
<dbReference type="CDD" id="cd06127">
    <property type="entry name" value="DEDDh"/>
    <property type="match status" value="1"/>
</dbReference>
<reference evidence="6" key="1">
    <citation type="submission" date="2012-02" db="EMBL/GenBank/DDBJ databases">
        <title>Whole genome shotgun sequence of Gordonia otitidis NBRC 100426.</title>
        <authorList>
            <person name="Yoshida I."/>
            <person name="Hosoyama A."/>
            <person name="Tsuchikane K."/>
            <person name="Katsumata H."/>
            <person name="Yamazaki S."/>
            <person name="Fujita N."/>
        </authorList>
    </citation>
    <scope>NUCLEOTIDE SEQUENCE [LARGE SCALE GENOMIC DNA]</scope>
    <source>
        <strain evidence="6">NBRC 100426</strain>
    </source>
</reference>
<dbReference type="SUPFAM" id="SSF53098">
    <property type="entry name" value="Ribonuclease H-like"/>
    <property type="match status" value="1"/>
</dbReference>
<dbReference type="Gene3D" id="3.30.420.10">
    <property type="entry name" value="Ribonuclease H-like superfamily/Ribonuclease H"/>
    <property type="match status" value="1"/>
</dbReference>
<dbReference type="Proteomes" id="UP000005038">
    <property type="component" value="Unassembled WGS sequence"/>
</dbReference>
<evidence type="ECO:0000256" key="4">
    <source>
        <dbReference type="SAM" id="MobiDB-lite"/>
    </source>
</evidence>
<feature type="compositionally biased region" description="Polar residues" evidence="4">
    <location>
        <begin position="567"/>
        <end position="578"/>
    </location>
</feature>
<dbReference type="Pfam" id="PF00929">
    <property type="entry name" value="RNase_T"/>
    <property type="match status" value="1"/>
</dbReference>
<keyword evidence="7" id="KW-1185">Reference proteome</keyword>
<keyword evidence="1" id="KW-0540">Nuclease</keyword>
<organism evidence="6 7">
    <name type="scientific">Gordonia otitidis (strain DSM 44809 / CCUG 52243 / JCM 12355 / NBRC 100426 / IFM 10032)</name>
    <dbReference type="NCBI Taxonomy" id="1108044"/>
    <lineage>
        <taxon>Bacteria</taxon>
        <taxon>Bacillati</taxon>
        <taxon>Actinomycetota</taxon>
        <taxon>Actinomycetes</taxon>
        <taxon>Mycobacteriales</taxon>
        <taxon>Gordoniaceae</taxon>
        <taxon>Gordonia</taxon>
    </lineage>
</organism>
<dbReference type="InterPro" id="IPR011604">
    <property type="entry name" value="PDDEXK-like_dom_sf"/>
</dbReference>
<dbReference type="PANTHER" id="PTHR30231">
    <property type="entry name" value="DNA POLYMERASE III SUBUNIT EPSILON"/>
    <property type="match status" value="1"/>
</dbReference>
<dbReference type="RefSeq" id="WP_007240450.1">
    <property type="nucleotide sequence ID" value="NZ_BAFB01000206.1"/>
</dbReference>
<dbReference type="InterPro" id="IPR012337">
    <property type="entry name" value="RNaseH-like_sf"/>
</dbReference>
<proteinExistence type="predicted"/>
<comment type="caution">
    <text evidence="6">The sequence shown here is derived from an EMBL/GenBank/DDBJ whole genome shotgun (WGS) entry which is preliminary data.</text>
</comment>
<dbReference type="GO" id="GO:0008408">
    <property type="term" value="F:3'-5' exonuclease activity"/>
    <property type="evidence" value="ECO:0007669"/>
    <property type="project" value="TreeGrafter"/>
</dbReference>
<dbReference type="InterPro" id="IPR011335">
    <property type="entry name" value="Restrct_endonuc-II-like"/>
</dbReference>
<dbReference type="EMBL" id="BAFB01000206">
    <property type="protein sequence ID" value="GAB36268.1"/>
    <property type="molecule type" value="Genomic_DNA"/>
</dbReference>
<dbReference type="InterPro" id="IPR036397">
    <property type="entry name" value="RNaseH_sf"/>
</dbReference>
<dbReference type="PANTHER" id="PTHR30231:SF4">
    <property type="entry name" value="PROTEIN NEN2"/>
    <property type="match status" value="1"/>
</dbReference>
<keyword evidence="2" id="KW-0378">Hydrolase</keyword>
<dbReference type="InterPro" id="IPR013520">
    <property type="entry name" value="Ribonucl_H"/>
</dbReference>
<evidence type="ECO:0000256" key="2">
    <source>
        <dbReference type="ARBA" id="ARBA00022801"/>
    </source>
</evidence>
<feature type="region of interest" description="Disordered" evidence="4">
    <location>
        <begin position="539"/>
        <end position="578"/>
    </location>
</feature>
<dbReference type="InterPro" id="IPR019080">
    <property type="entry name" value="YqaJ_viral_recombinase"/>
</dbReference>
<sequence>MCIGENEPHGPKRCADDARQKCQARTGELEAAQASTMLLEADHDDAALHLEILEATRSAFLGELTPERELELAERIEAWDEQHQIDQLRATFGATHLDPTNARGLGIEEDTPQAWDRRIATVEDAAVSERAQWERLAEQTRQHQLDGTLTPPPTFDEAREQLRDEYEHMCTVCGDTPTDQGLDDYTRLEMAAAAGYDEHARDTLSGAYTEQWREEAIACHRGRARHMDIDEALDTVDARCASDELDQLVTARDNARQHLDSVTAEWDTARAQTPPDVDALNEIRPRLNDAYGDYMMARQDLDYYKDCTAQYAARAGELHTEQMPQFAGNTLGSASYIGEYEQSTREWLEAHQQGLGGSDAAEALGLDAYSSPKSVIDNKLRAITDEEVAQQLQGVRDHTGSAPRGHAWEPVMAKQFADANPDLVVAHTKAAWRGDQPWQRAQLDAVVLDKNGNYVCPWESKTASDPAQWADGIPVKYRAQLAHQMDVTGADRAAISVNIDDHDFRTYWMRRNEPIDPNDPQRRTYADRKHELAAVWDKVEQQRSAPADSKAPRKNNGRFSWVKNPKSESSFATNDSTARQLARYRGCSTDEATRLIQERVAAGDTADAAVRHCYRSYHPSQDPQRRFVVVDFETNGTHAGKHEILQTGYQVIDGSGTVHESVNSYHDINPKLAPTIGVGMKEVHRIDYHSLAGRTPFSHSRERDRLRELAQDPNVTFVAHNANFETSMLRGHGINPERVIDTMNLSRKFDHGSTGAKLSDFVAAHGISYENAHDAAADVSMTARALLNFWNGVRSAPSLNIPDLS</sequence>